<comment type="similarity">
    <text evidence="1">Belongs to the DnaX/STICHEL family.</text>
</comment>
<dbReference type="GO" id="GO:0046872">
    <property type="term" value="F:metal ion binding"/>
    <property type="evidence" value="ECO:0007669"/>
    <property type="project" value="UniProtKB-KW"/>
</dbReference>
<dbReference type="FunFam" id="1.10.8.60:FF:000013">
    <property type="entry name" value="DNA polymerase III subunit gamma/tau"/>
    <property type="match status" value="1"/>
</dbReference>
<sequence>MAYVALYRAWRPQDFDNLIGQEHISITLKNAITSGKIAHAYLFSGPRGTGKTSTAKILAKALNCVDGPTDNPCNHCPSCEKVTAGTSMDVLEIDAASNRGIDEIRDLRETVKFAPVDGRYKVYIIDEVHMLTTEAFNALLKTLEEPPAHVVFILATTEPHKIPATIHSRCQRYDFHRIAVKEIQSRLTAVADSEKIEFEPEALLLIASQADGGMRDALSILDQCAMMSENKVTVANARNLLGLIGHEWIWKMVESLASRDAGAVLNGIDEMISLGKDVRQILVELVLYGRSLLLYKAAPDFGGTDLYGADQERLASQSRCFTQEELSRMLQTLNEAINEAKWSGEPRIIVEMALLTICRRQNTEDVERLAERVEALEAKLAGMDLNTVMAGPAPHTPVRAKMELPDIRTQQKMASGLASQEQTGKPVELPAADQESMPVSTPDDLKNLWQGVLKELQEGGKRAVHACVVQGQLVSLDNDQAVIHFSSPFPKERTEKEDYRTIIEKLIAQVCGRHVRLQCVLTAGTSPAKATTTSRPPAEEEHPVLKKALAVFGGKVMKQEENKGES</sequence>
<keyword evidence="12" id="KW-0175">Coiled coil</keyword>
<dbReference type="InterPro" id="IPR022754">
    <property type="entry name" value="DNA_pol_III_gamma-3"/>
</dbReference>
<feature type="domain" description="AAA+ ATPase" evidence="14">
    <location>
        <begin position="37"/>
        <end position="179"/>
    </location>
</feature>
<keyword evidence="10" id="KW-0239">DNA-directed DNA polymerase</keyword>
<dbReference type="InterPro" id="IPR038454">
    <property type="entry name" value="DnaA_N_sf"/>
</dbReference>
<dbReference type="InterPro" id="IPR027417">
    <property type="entry name" value="P-loop_NTPase"/>
</dbReference>
<evidence type="ECO:0000256" key="12">
    <source>
        <dbReference type="SAM" id="Coils"/>
    </source>
</evidence>
<evidence type="ECO:0000256" key="11">
    <source>
        <dbReference type="ARBA" id="ARBA00049244"/>
    </source>
</evidence>
<dbReference type="InterPro" id="IPR003593">
    <property type="entry name" value="AAA+_ATPase"/>
</dbReference>
<evidence type="ECO:0000256" key="13">
    <source>
        <dbReference type="SAM" id="MobiDB-lite"/>
    </source>
</evidence>
<dbReference type="Gene3D" id="3.30.300.180">
    <property type="match status" value="1"/>
</dbReference>
<dbReference type="GO" id="GO:0006261">
    <property type="term" value="P:DNA-templated DNA replication"/>
    <property type="evidence" value="ECO:0007669"/>
    <property type="project" value="TreeGrafter"/>
</dbReference>
<dbReference type="InterPro" id="IPR048448">
    <property type="entry name" value="DnaX-like_C"/>
</dbReference>
<dbReference type="OrthoDB" id="9810148at2"/>
<evidence type="ECO:0000256" key="7">
    <source>
        <dbReference type="ARBA" id="ARBA00022741"/>
    </source>
</evidence>
<dbReference type="Gene3D" id="1.10.8.60">
    <property type="match status" value="1"/>
</dbReference>
<keyword evidence="6" id="KW-0479">Metal-binding</keyword>
<dbReference type="Gene3D" id="3.40.50.300">
    <property type="entry name" value="P-loop containing nucleotide triphosphate hydrolases"/>
    <property type="match status" value="1"/>
</dbReference>
<dbReference type="FunFam" id="3.40.50.300:FF:000014">
    <property type="entry name" value="DNA polymerase III subunit gamma/tau"/>
    <property type="match status" value="1"/>
</dbReference>
<dbReference type="InterPro" id="IPR008921">
    <property type="entry name" value="DNA_pol3_clamp-load_cplx_C"/>
</dbReference>
<dbReference type="GO" id="GO:0009360">
    <property type="term" value="C:DNA polymerase III complex"/>
    <property type="evidence" value="ECO:0007669"/>
    <property type="project" value="InterPro"/>
</dbReference>
<dbReference type="Proteomes" id="UP000277811">
    <property type="component" value="Unassembled WGS sequence"/>
</dbReference>
<keyword evidence="5" id="KW-0235">DNA replication</keyword>
<reference evidence="15 16" key="1">
    <citation type="submission" date="2018-06" db="EMBL/GenBank/DDBJ databases">
        <authorList>
            <person name="Strepis N."/>
        </authorList>
    </citation>
    <scope>NUCLEOTIDE SEQUENCE [LARGE SCALE GENOMIC DNA]</scope>
    <source>
        <strain evidence="15">LUCI</strain>
    </source>
</reference>
<dbReference type="InterPro" id="IPR050238">
    <property type="entry name" value="DNA_Rep/Repair_Clamp_Loader"/>
</dbReference>
<keyword evidence="4" id="KW-0548">Nucleotidyltransferase</keyword>
<dbReference type="PANTHER" id="PTHR11669:SF0">
    <property type="entry name" value="PROTEIN STICHEL-LIKE 2"/>
    <property type="match status" value="1"/>
</dbReference>
<dbReference type="GO" id="GO:0003887">
    <property type="term" value="F:DNA-directed DNA polymerase activity"/>
    <property type="evidence" value="ECO:0007669"/>
    <property type="project" value="UniProtKB-KW"/>
</dbReference>
<feature type="coiled-coil region" evidence="12">
    <location>
        <begin position="359"/>
        <end position="386"/>
    </location>
</feature>
<dbReference type="InterPro" id="IPR001270">
    <property type="entry name" value="ClpA/B"/>
</dbReference>
<dbReference type="SUPFAM" id="SSF52540">
    <property type="entry name" value="P-loop containing nucleoside triphosphate hydrolases"/>
    <property type="match status" value="1"/>
</dbReference>
<dbReference type="Pfam" id="PF20964">
    <property type="entry name" value="DnaX_C"/>
    <property type="match status" value="1"/>
</dbReference>
<gene>
    <name evidence="15" type="ORF">LUCI_2200</name>
</gene>
<dbReference type="CDD" id="cd00009">
    <property type="entry name" value="AAA"/>
    <property type="match status" value="1"/>
</dbReference>
<dbReference type="PRINTS" id="PR00300">
    <property type="entry name" value="CLPPROTEASEA"/>
</dbReference>
<feature type="region of interest" description="Disordered" evidence="13">
    <location>
        <begin position="414"/>
        <end position="442"/>
    </location>
</feature>
<name>A0A498R2U8_9FIRM</name>
<dbReference type="InterPro" id="IPR045085">
    <property type="entry name" value="HLD_clamp_pol_III_gamma_tau"/>
</dbReference>
<evidence type="ECO:0000256" key="6">
    <source>
        <dbReference type="ARBA" id="ARBA00022723"/>
    </source>
</evidence>
<accession>A0A498R2U8</accession>
<evidence type="ECO:0000256" key="9">
    <source>
        <dbReference type="ARBA" id="ARBA00022840"/>
    </source>
</evidence>
<dbReference type="Pfam" id="PF22608">
    <property type="entry name" value="DNAX_ATPase_lid"/>
    <property type="match status" value="1"/>
</dbReference>
<dbReference type="GO" id="GO:0003677">
    <property type="term" value="F:DNA binding"/>
    <property type="evidence" value="ECO:0007669"/>
    <property type="project" value="InterPro"/>
</dbReference>
<evidence type="ECO:0000256" key="3">
    <source>
        <dbReference type="ARBA" id="ARBA00022679"/>
    </source>
</evidence>
<keyword evidence="7" id="KW-0547">Nucleotide-binding</keyword>
<protein>
    <recommendedName>
        <fullName evidence="2">DNA-directed DNA polymerase</fullName>
        <ecNumber evidence="2">2.7.7.7</ecNumber>
    </recommendedName>
</protein>
<dbReference type="AlphaFoldDB" id="A0A498R2U8"/>
<dbReference type="NCBIfam" id="TIGR02397">
    <property type="entry name" value="dnaX_nterm"/>
    <property type="match status" value="1"/>
</dbReference>
<dbReference type="CDD" id="cd18137">
    <property type="entry name" value="HLD_clamp_pol_III_gamma_tau"/>
    <property type="match status" value="1"/>
</dbReference>
<keyword evidence="16" id="KW-1185">Reference proteome</keyword>
<dbReference type="NCBIfam" id="NF004046">
    <property type="entry name" value="PRK05563.1"/>
    <property type="match status" value="1"/>
</dbReference>
<feature type="compositionally biased region" description="Polar residues" evidence="13">
    <location>
        <begin position="414"/>
        <end position="423"/>
    </location>
</feature>
<keyword evidence="9" id="KW-0067">ATP-binding</keyword>
<dbReference type="GO" id="GO:0005524">
    <property type="term" value="F:ATP binding"/>
    <property type="evidence" value="ECO:0007669"/>
    <property type="project" value="UniProtKB-KW"/>
</dbReference>
<comment type="catalytic activity">
    <reaction evidence="11">
        <text>DNA(n) + a 2'-deoxyribonucleoside 5'-triphosphate = DNA(n+1) + diphosphate</text>
        <dbReference type="Rhea" id="RHEA:22508"/>
        <dbReference type="Rhea" id="RHEA-COMP:17339"/>
        <dbReference type="Rhea" id="RHEA-COMP:17340"/>
        <dbReference type="ChEBI" id="CHEBI:33019"/>
        <dbReference type="ChEBI" id="CHEBI:61560"/>
        <dbReference type="ChEBI" id="CHEBI:173112"/>
        <dbReference type="EC" id="2.7.7.7"/>
    </reaction>
</comment>
<evidence type="ECO:0000256" key="4">
    <source>
        <dbReference type="ARBA" id="ARBA00022695"/>
    </source>
</evidence>
<evidence type="ECO:0000313" key="16">
    <source>
        <dbReference type="Proteomes" id="UP000277811"/>
    </source>
</evidence>
<dbReference type="SUPFAM" id="SSF48019">
    <property type="entry name" value="post-AAA+ oligomerization domain-like"/>
    <property type="match status" value="1"/>
</dbReference>
<dbReference type="EC" id="2.7.7.7" evidence="2"/>
<organism evidence="15 16">
    <name type="scientific">Lucifera butyrica</name>
    <dbReference type="NCBI Taxonomy" id="1351585"/>
    <lineage>
        <taxon>Bacteria</taxon>
        <taxon>Bacillati</taxon>
        <taxon>Bacillota</taxon>
        <taxon>Negativicutes</taxon>
        <taxon>Veillonellales</taxon>
        <taxon>Veillonellaceae</taxon>
        <taxon>Lucifera</taxon>
    </lineage>
</organism>
<evidence type="ECO:0000256" key="2">
    <source>
        <dbReference type="ARBA" id="ARBA00012417"/>
    </source>
</evidence>
<keyword evidence="3" id="KW-0808">Transferase</keyword>
<dbReference type="Pfam" id="PF12169">
    <property type="entry name" value="DNA_pol3_gamma3"/>
    <property type="match status" value="1"/>
</dbReference>
<dbReference type="EMBL" id="UPPP01000069">
    <property type="protein sequence ID" value="VBB06956.1"/>
    <property type="molecule type" value="Genomic_DNA"/>
</dbReference>
<keyword evidence="8" id="KW-0862">Zinc</keyword>
<dbReference type="Pfam" id="PF13177">
    <property type="entry name" value="DNA_pol3_delta2"/>
    <property type="match status" value="1"/>
</dbReference>
<evidence type="ECO:0000256" key="8">
    <source>
        <dbReference type="ARBA" id="ARBA00022833"/>
    </source>
</evidence>
<evidence type="ECO:0000259" key="14">
    <source>
        <dbReference type="SMART" id="SM00382"/>
    </source>
</evidence>
<dbReference type="Gene3D" id="1.20.272.10">
    <property type="match status" value="1"/>
</dbReference>
<dbReference type="PANTHER" id="PTHR11669">
    <property type="entry name" value="REPLICATION FACTOR C / DNA POLYMERASE III GAMMA-TAU SUBUNIT"/>
    <property type="match status" value="1"/>
</dbReference>
<evidence type="ECO:0000256" key="1">
    <source>
        <dbReference type="ARBA" id="ARBA00006360"/>
    </source>
</evidence>
<proteinExistence type="inferred from homology"/>
<evidence type="ECO:0000256" key="5">
    <source>
        <dbReference type="ARBA" id="ARBA00022705"/>
    </source>
</evidence>
<evidence type="ECO:0000313" key="15">
    <source>
        <dbReference type="EMBL" id="VBB06956.1"/>
    </source>
</evidence>
<evidence type="ECO:0000256" key="10">
    <source>
        <dbReference type="ARBA" id="ARBA00022932"/>
    </source>
</evidence>
<dbReference type="InterPro" id="IPR012763">
    <property type="entry name" value="DNA_pol_III_sug/sutau_N"/>
</dbReference>
<dbReference type="SMART" id="SM00382">
    <property type="entry name" value="AAA"/>
    <property type="match status" value="1"/>
</dbReference>